<gene>
    <name evidence="1" type="ORF">LZC94_17245</name>
</gene>
<dbReference type="RefSeq" id="WP_394828595.1">
    <property type="nucleotide sequence ID" value="NZ_CP089984.1"/>
</dbReference>
<dbReference type="Proteomes" id="UP001370348">
    <property type="component" value="Chromosome"/>
</dbReference>
<dbReference type="EMBL" id="CP089984">
    <property type="protein sequence ID" value="WXB18970.1"/>
    <property type="molecule type" value="Genomic_DNA"/>
</dbReference>
<evidence type="ECO:0000313" key="1">
    <source>
        <dbReference type="EMBL" id="WXB18970.1"/>
    </source>
</evidence>
<evidence type="ECO:0000313" key="2">
    <source>
        <dbReference type="Proteomes" id="UP001370348"/>
    </source>
</evidence>
<proteinExistence type="predicted"/>
<organism evidence="1 2">
    <name type="scientific">Pendulispora albinea</name>
    <dbReference type="NCBI Taxonomy" id="2741071"/>
    <lineage>
        <taxon>Bacteria</taxon>
        <taxon>Pseudomonadati</taxon>
        <taxon>Myxococcota</taxon>
        <taxon>Myxococcia</taxon>
        <taxon>Myxococcales</taxon>
        <taxon>Sorangiineae</taxon>
        <taxon>Pendulisporaceae</taxon>
        <taxon>Pendulispora</taxon>
    </lineage>
</organism>
<sequence>MKALIQALVAQADLNDAQAQKVADVVRNFIGSKLPDTLRGPVEAALTGDRVDNAVDTVKNAVSNFLK</sequence>
<name>A0ABZ2M8Z1_9BACT</name>
<reference evidence="1 2" key="1">
    <citation type="submission" date="2021-12" db="EMBL/GenBank/DDBJ databases">
        <title>Discovery of the Pendulisporaceae a myxobacterial family with distinct sporulation behavior and unique specialized metabolism.</title>
        <authorList>
            <person name="Garcia R."/>
            <person name="Popoff A."/>
            <person name="Bader C.D."/>
            <person name="Loehr J."/>
            <person name="Walesch S."/>
            <person name="Walt C."/>
            <person name="Boldt J."/>
            <person name="Bunk B."/>
            <person name="Haeckl F.J.F.P.J."/>
            <person name="Gunesch A.P."/>
            <person name="Birkelbach J."/>
            <person name="Nuebel U."/>
            <person name="Pietschmann T."/>
            <person name="Bach T."/>
            <person name="Mueller R."/>
        </authorList>
    </citation>
    <scope>NUCLEOTIDE SEQUENCE [LARGE SCALE GENOMIC DNA]</scope>
    <source>
        <strain evidence="1 2">MSr11954</strain>
    </source>
</reference>
<protein>
    <submittedName>
        <fullName evidence="1">Uncharacterized protein</fullName>
    </submittedName>
</protein>
<keyword evidence="2" id="KW-1185">Reference proteome</keyword>
<accession>A0ABZ2M8Z1</accession>